<proteinExistence type="predicted"/>
<name>A0A0E0FKG3_ORYNI</name>
<sequence>MELHVKKQNVTNKPLRLLDILTPCVQLLASCSLPRRRGLPLATMASCAPPPAPSPDTADGASSPTKVDQTKN</sequence>
<dbReference type="Gramene" id="ONIVA01G14520.1">
    <property type="protein sequence ID" value="ONIVA01G14520.1"/>
    <property type="gene ID" value="ONIVA01G14520"/>
</dbReference>
<evidence type="ECO:0000313" key="3">
    <source>
        <dbReference type="Proteomes" id="UP000006591"/>
    </source>
</evidence>
<dbReference type="PROSITE" id="PS51257">
    <property type="entry name" value="PROKAR_LIPOPROTEIN"/>
    <property type="match status" value="1"/>
</dbReference>
<keyword evidence="3" id="KW-1185">Reference proteome</keyword>
<protein>
    <submittedName>
        <fullName evidence="2">Uncharacterized protein</fullName>
    </submittedName>
</protein>
<feature type="compositionally biased region" description="Low complexity" evidence="1">
    <location>
        <begin position="55"/>
        <end position="64"/>
    </location>
</feature>
<dbReference type="EnsemblPlants" id="ONIVA01G14520.1">
    <property type="protein sequence ID" value="ONIVA01G14520.1"/>
    <property type="gene ID" value="ONIVA01G14520"/>
</dbReference>
<reference evidence="2" key="1">
    <citation type="submission" date="2015-04" db="UniProtKB">
        <authorList>
            <consortium name="EnsemblPlants"/>
        </authorList>
    </citation>
    <scope>IDENTIFICATION</scope>
    <source>
        <strain evidence="2">SL10</strain>
    </source>
</reference>
<dbReference type="HOGENOM" id="CLU_2726493_0_0_1"/>
<accession>A0A0E0FKG3</accession>
<dbReference type="AlphaFoldDB" id="A0A0E0FKG3"/>
<evidence type="ECO:0000256" key="1">
    <source>
        <dbReference type="SAM" id="MobiDB-lite"/>
    </source>
</evidence>
<evidence type="ECO:0000313" key="2">
    <source>
        <dbReference type="EnsemblPlants" id="ONIVA01G14520.1"/>
    </source>
</evidence>
<organism evidence="2">
    <name type="scientific">Oryza nivara</name>
    <name type="common">Indian wild rice</name>
    <name type="synonym">Oryza sativa f. spontanea</name>
    <dbReference type="NCBI Taxonomy" id="4536"/>
    <lineage>
        <taxon>Eukaryota</taxon>
        <taxon>Viridiplantae</taxon>
        <taxon>Streptophyta</taxon>
        <taxon>Embryophyta</taxon>
        <taxon>Tracheophyta</taxon>
        <taxon>Spermatophyta</taxon>
        <taxon>Magnoliopsida</taxon>
        <taxon>Liliopsida</taxon>
        <taxon>Poales</taxon>
        <taxon>Poaceae</taxon>
        <taxon>BOP clade</taxon>
        <taxon>Oryzoideae</taxon>
        <taxon>Oryzeae</taxon>
        <taxon>Oryzinae</taxon>
        <taxon>Oryza</taxon>
    </lineage>
</organism>
<reference evidence="2" key="2">
    <citation type="submission" date="2018-04" db="EMBL/GenBank/DDBJ databases">
        <title>OnivRS2 (Oryza nivara Reference Sequence Version 2).</title>
        <authorList>
            <person name="Zhang J."/>
            <person name="Kudrna D."/>
            <person name="Lee S."/>
            <person name="Talag J."/>
            <person name="Rajasekar S."/>
            <person name="Welchert J."/>
            <person name="Hsing Y.-I."/>
            <person name="Wing R.A."/>
        </authorList>
    </citation>
    <scope>NUCLEOTIDE SEQUENCE [LARGE SCALE GENOMIC DNA]</scope>
</reference>
<dbReference type="Proteomes" id="UP000006591">
    <property type="component" value="Chromosome 1"/>
</dbReference>
<feature type="region of interest" description="Disordered" evidence="1">
    <location>
        <begin position="42"/>
        <end position="72"/>
    </location>
</feature>